<keyword evidence="3" id="KW-1185">Reference proteome</keyword>
<comment type="caution">
    <text evidence="2">The sequence shown here is derived from an EMBL/GenBank/DDBJ whole genome shotgun (WGS) entry which is preliminary data.</text>
</comment>
<reference evidence="2 3" key="1">
    <citation type="journal article" date="2022" name="Genome Biol. Evol.">
        <title>Host diet, physiology and behaviors set the stage for Lachnospiraceae cladogenesis.</title>
        <authorList>
            <person name="Vera-Ponce De Leon A."/>
            <person name="Schneider M."/>
            <person name="Jahnes B.C."/>
            <person name="Sadowski V."/>
            <person name="Camuy-Velez L.A."/>
            <person name="Duan J."/>
            <person name="Sabree Z.L."/>
        </authorList>
    </citation>
    <scope>NUCLEOTIDE SEQUENCE [LARGE SCALE GENOMIC DNA]</scope>
    <source>
        <strain evidence="2 3">PAL113</strain>
    </source>
</reference>
<organism evidence="2 3">
    <name type="scientific">Aequitasia blattaphilus</name>
    <dbReference type="NCBI Taxonomy" id="2949332"/>
    <lineage>
        <taxon>Bacteria</taxon>
        <taxon>Bacillati</taxon>
        <taxon>Bacillota</taxon>
        <taxon>Clostridia</taxon>
        <taxon>Lachnospirales</taxon>
        <taxon>Lachnospiraceae</taxon>
        <taxon>Aequitasia</taxon>
    </lineage>
</organism>
<dbReference type="InterPro" id="IPR000415">
    <property type="entry name" value="Nitroreductase-like"/>
</dbReference>
<gene>
    <name evidence="2" type="ORF">NK125_12990</name>
</gene>
<dbReference type="Pfam" id="PF14512">
    <property type="entry name" value="TM1586_NiRdase"/>
    <property type="match status" value="1"/>
</dbReference>
<proteinExistence type="predicted"/>
<evidence type="ECO:0000259" key="1">
    <source>
        <dbReference type="Pfam" id="PF14512"/>
    </source>
</evidence>
<dbReference type="EMBL" id="JAMZFW010000023">
    <property type="protein sequence ID" value="MCP1103321.1"/>
    <property type="molecule type" value="Genomic_DNA"/>
</dbReference>
<evidence type="ECO:0000313" key="3">
    <source>
        <dbReference type="Proteomes" id="UP001523566"/>
    </source>
</evidence>
<evidence type="ECO:0000313" key="2">
    <source>
        <dbReference type="EMBL" id="MCP1103321.1"/>
    </source>
</evidence>
<protein>
    <submittedName>
        <fullName evidence="2">Nitroreductase</fullName>
    </submittedName>
</protein>
<dbReference type="RefSeq" id="WP_262067096.1">
    <property type="nucleotide sequence ID" value="NZ_JAMXOD010000023.1"/>
</dbReference>
<dbReference type="InterPro" id="IPR029478">
    <property type="entry name" value="TM1586_NiRdase"/>
</dbReference>
<dbReference type="Gene3D" id="3.40.109.10">
    <property type="entry name" value="NADH Oxidase"/>
    <property type="match status" value="1"/>
</dbReference>
<sequence length="229" mass="25148">MTMKEAMKERHTVRKYKNKDIPADIVSCLKERIADNNKVHGLNLALVTHNSEGLSGIAKMILARGVNNYFILAGTETLDLDEKLGYCGTDLILYAQTMGLNTWWVGGMFNKKGAQKNLAMDHVKINGIIAVGYGETQGVPHKSKVATEISEYKGSVVPQWFKNGVEALLLAPTALNKQAFKVIGEGKQVQITYGNGHLSGVDLGIGKYHFALGAGEENFEWKTENPRLV</sequence>
<dbReference type="SUPFAM" id="SSF55469">
    <property type="entry name" value="FMN-dependent nitroreductase-like"/>
    <property type="match status" value="1"/>
</dbReference>
<accession>A0ABT1EBV0</accession>
<dbReference type="Proteomes" id="UP001523566">
    <property type="component" value="Unassembled WGS sequence"/>
</dbReference>
<feature type="domain" description="Putative nitroreductase TM1586" evidence="1">
    <location>
        <begin position="3"/>
        <end position="214"/>
    </location>
</feature>
<name>A0ABT1EBV0_9FIRM</name>